<dbReference type="AlphaFoldDB" id="A0A955LWD5"/>
<feature type="transmembrane region" description="Helical" evidence="1">
    <location>
        <begin position="26"/>
        <end position="47"/>
    </location>
</feature>
<reference evidence="2" key="2">
    <citation type="journal article" date="2021" name="Microbiome">
        <title>Successional dynamics and alternative stable states in a saline activated sludge microbial community over 9 years.</title>
        <authorList>
            <person name="Wang Y."/>
            <person name="Ye J."/>
            <person name="Ju F."/>
            <person name="Liu L."/>
            <person name="Boyd J.A."/>
            <person name="Deng Y."/>
            <person name="Parks D.H."/>
            <person name="Jiang X."/>
            <person name="Yin X."/>
            <person name="Woodcroft B.J."/>
            <person name="Tyson G.W."/>
            <person name="Hugenholtz P."/>
            <person name="Polz M.F."/>
            <person name="Zhang T."/>
        </authorList>
    </citation>
    <scope>NUCLEOTIDE SEQUENCE</scope>
    <source>
        <strain evidence="2">HKST-UBA02</strain>
    </source>
</reference>
<organism evidence="2 3">
    <name type="scientific">candidate division WWE3 bacterium</name>
    <dbReference type="NCBI Taxonomy" id="2053526"/>
    <lineage>
        <taxon>Bacteria</taxon>
        <taxon>Katanobacteria</taxon>
    </lineage>
</organism>
<gene>
    <name evidence="2" type="ORF">KC573_03605</name>
</gene>
<reference evidence="2" key="1">
    <citation type="submission" date="2020-04" db="EMBL/GenBank/DDBJ databases">
        <authorList>
            <person name="Zhang T."/>
        </authorList>
    </citation>
    <scope>NUCLEOTIDE SEQUENCE</scope>
    <source>
        <strain evidence="2">HKST-UBA02</strain>
    </source>
</reference>
<evidence type="ECO:0000256" key="1">
    <source>
        <dbReference type="SAM" id="Phobius"/>
    </source>
</evidence>
<dbReference type="Proteomes" id="UP000699691">
    <property type="component" value="Unassembled WGS sequence"/>
</dbReference>
<evidence type="ECO:0000313" key="2">
    <source>
        <dbReference type="EMBL" id="MCA9397892.1"/>
    </source>
</evidence>
<accession>A0A955LWD5</accession>
<dbReference type="EMBL" id="JAGQKY010000182">
    <property type="protein sequence ID" value="MCA9397892.1"/>
    <property type="molecule type" value="Genomic_DNA"/>
</dbReference>
<proteinExistence type="predicted"/>
<keyword evidence="1" id="KW-0812">Transmembrane</keyword>
<keyword evidence="1" id="KW-1133">Transmembrane helix</keyword>
<evidence type="ECO:0000313" key="3">
    <source>
        <dbReference type="Proteomes" id="UP000699691"/>
    </source>
</evidence>
<protein>
    <submittedName>
        <fullName evidence="2">Uncharacterized protein</fullName>
    </submittedName>
</protein>
<comment type="caution">
    <text evidence="2">The sequence shown here is derived from an EMBL/GenBank/DDBJ whole genome shotgun (WGS) entry which is preliminary data.</text>
</comment>
<keyword evidence="1" id="KW-0472">Membrane</keyword>
<sequence>MSALLTLILFATYIFFGEQLRFFRWVLVGGIIIGLVYFMNFVFDLLTVDRKFFGFVLPWKDLSRTKKIVRNLTVGLPIVLVLSWLSNSPIIFFGGLIIIIGDTVRLLRESD</sequence>
<name>A0A955LWD5_UNCKA</name>